<dbReference type="OrthoDB" id="567788at2759"/>
<feature type="transmembrane region" description="Helical" evidence="6">
    <location>
        <begin position="16"/>
        <end position="34"/>
    </location>
</feature>
<proteinExistence type="predicted"/>
<comment type="subcellular location">
    <subcellularLocation>
        <location evidence="1 6">Endoplasmic reticulum membrane</location>
        <topology evidence="1 6">Multi-pass membrane protein</topology>
    </subcellularLocation>
</comment>
<keyword evidence="4 6" id="KW-1133">Transmembrane helix</keyword>
<dbReference type="InterPro" id="IPR046964">
    <property type="entry name" value="RTN1-4"/>
</dbReference>
<evidence type="ECO:0000256" key="6">
    <source>
        <dbReference type="RuleBase" id="RU210713"/>
    </source>
</evidence>
<keyword evidence="3 6" id="KW-0256">Endoplasmic reticulum</keyword>
<dbReference type="PANTHER" id="PTHR45799:SF7">
    <property type="entry name" value="RETICULON"/>
    <property type="match status" value="1"/>
</dbReference>
<dbReference type="GO" id="GO:0071787">
    <property type="term" value="P:endoplasmic reticulum tubular network formation"/>
    <property type="evidence" value="ECO:0007669"/>
    <property type="project" value="TreeGrafter"/>
</dbReference>
<evidence type="ECO:0000313" key="10">
    <source>
        <dbReference type="Proteomes" id="UP001046870"/>
    </source>
</evidence>
<dbReference type="AlphaFoldDB" id="A0A9D3QES6"/>
<dbReference type="PROSITE" id="PS50845">
    <property type="entry name" value="RETICULON"/>
    <property type="match status" value="1"/>
</dbReference>
<gene>
    <name evidence="9" type="ORF">MATL_G00043700</name>
</gene>
<organism evidence="9 10">
    <name type="scientific">Megalops atlanticus</name>
    <name type="common">Tarpon</name>
    <name type="synonym">Clupea gigantea</name>
    <dbReference type="NCBI Taxonomy" id="7932"/>
    <lineage>
        <taxon>Eukaryota</taxon>
        <taxon>Metazoa</taxon>
        <taxon>Chordata</taxon>
        <taxon>Craniata</taxon>
        <taxon>Vertebrata</taxon>
        <taxon>Euteleostomi</taxon>
        <taxon>Actinopterygii</taxon>
        <taxon>Neopterygii</taxon>
        <taxon>Teleostei</taxon>
        <taxon>Elopiformes</taxon>
        <taxon>Megalopidae</taxon>
        <taxon>Megalops</taxon>
    </lineage>
</organism>
<evidence type="ECO:0000256" key="5">
    <source>
        <dbReference type="ARBA" id="ARBA00023136"/>
    </source>
</evidence>
<feature type="compositionally biased region" description="Pro residues" evidence="7">
    <location>
        <begin position="192"/>
        <end position="201"/>
    </location>
</feature>
<reference evidence="9" key="1">
    <citation type="submission" date="2021-01" db="EMBL/GenBank/DDBJ databases">
        <authorList>
            <person name="Zahm M."/>
            <person name="Roques C."/>
            <person name="Cabau C."/>
            <person name="Klopp C."/>
            <person name="Donnadieu C."/>
            <person name="Jouanno E."/>
            <person name="Lampietro C."/>
            <person name="Louis A."/>
            <person name="Herpin A."/>
            <person name="Echchiki A."/>
            <person name="Berthelot C."/>
            <person name="Parey E."/>
            <person name="Roest-Crollius H."/>
            <person name="Braasch I."/>
            <person name="Postlethwait J."/>
            <person name="Bobe J."/>
            <person name="Montfort J."/>
            <person name="Bouchez O."/>
            <person name="Begum T."/>
            <person name="Mejri S."/>
            <person name="Adams A."/>
            <person name="Chen W.-J."/>
            <person name="Guiguen Y."/>
        </authorList>
    </citation>
    <scope>NUCLEOTIDE SEQUENCE</scope>
    <source>
        <strain evidence="9">YG-15Mar2019-1</strain>
        <tissue evidence="9">Brain</tissue>
    </source>
</reference>
<keyword evidence="10" id="KW-1185">Reference proteome</keyword>
<dbReference type="Proteomes" id="UP001046870">
    <property type="component" value="Chromosome 3"/>
</dbReference>
<feature type="transmembrane region" description="Helical" evidence="6">
    <location>
        <begin position="137"/>
        <end position="155"/>
    </location>
</feature>
<dbReference type="PANTHER" id="PTHR45799">
    <property type="entry name" value="RETICULON-LIKE PROTEIN"/>
    <property type="match status" value="1"/>
</dbReference>
<dbReference type="GO" id="GO:0005789">
    <property type="term" value="C:endoplasmic reticulum membrane"/>
    <property type="evidence" value="ECO:0007669"/>
    <property type="project" value="UniProtKB-SubCell"/>
</dbReference>
<evidence type="ECO:0000259" key="8">
    <source>
        <dbReference type="PROSITE" id="PS50845"/>
    </source>
</evidence>
<evidence type="ECO:0000256" key="2">
    <source>
        <dbReference type="ARBA" id="ARBA00022692"/>
    </source>
</evidence>
<dbReference type="GO" id="GO:0007420">
    <property type="term" value="P:brain development"/>
    <property type="evidence" value="ECO:0007669"/>
    <property type="project" value="TreeGrafter"/>
</dbReference>
<evidence type="ECO:0000313" key="9">
    <source>
        <dbReference type="EMBL" id="KAG7483946.1"/>
    </source>
</evidence>
<evidence type="ECO:0000256" key="3">
    <source>
        <dbReference type="ARBA" id="ARBA00022824"/>
    </source>
</evidence>
<dbReference type="Gene3D" id="1.20.5.2480">
    <property type="match status" value="1"/>
</dbReference>
<dbReference type="InterPro" id="IPR003388">
    <property type="entry name" value="Reticulon"/>
</dbReference>
<evidence type="ECO:0000256" key="1">
    <source>
        <dbReference type="ARBA" id="ARBA00004477"/>
    </source>
</evidence>
<dbReference type="Pfam" id="PF02453">
    <property type="entry name" value="Reticulon"/>
    <property type="match status" value="1"/>
</dbReference>
<accession>A0A9D3QES6</accession>
<feature type="region of interest" description="Disordered" evidence="7">
    <location>
        <begin position="187"/>
        <end position="210"/>
    </location>
</feature>
<dbReference type="GO" id="GO:0014069">
    <property type="term" value="C:postsynaptic density"/>
    <property type="evidence" value="ECO:0007669"/>
    <property type="project" value="TreeGrafter"/>
</dbReference>
<evidence type="ECO:0000256" key="4">
    <source>
        <dbReference type="ARBA" id="ARBA00022989"/>
    </source>
</evidence>
<evidence type="ECO:0000256" key="7">
    <source>
        <dbReference type="SAM" id="MobiDB-lite"/>
    </source>
</evidence>
<feature type="domain" description="Reticulon" evidence="8">
    <location>
        <begin position="5"/>
        <end position="208"/>
    </location>
</feature>
<dbReference type="EMBL" id="JAFDVH010000003">
    <property type="protein sequence ID" value="KAG7483946.1"/>
    <property type="molecule type" value="Genomic_DNA"/>
</dbReference>
<comment type="caution">
    <text evidence="9">The sequence shown here is derived from an EMBL/GenBank/DDBJ whole genome shotgun (WGS) entry which is preliminary data.</text>
</comment>
<protein>
    <recommendedName>
        <fullName evidence="6">Reticulon</fullName>
    </recommendedName>
</protein>
<name>A0A9D3QES6_MEGAT</name>
<dbReference type="GO" id="GO:0030182">
    <property type="term" value="P:neuron differentiation"/>
    <property type="evidence" value="ECO:0007669"/>
    <property type="project" value="TreeGrafter"/>
</dbReference>
<dbReference type="GO" id="GO:0043005">
    <property type="term" value="C:neuron projection"/>
    <property type="evidence" value="ECO:0007669"/>
    <property type="project" value="TreeGrafter"/>
</dbReference>
<keyword evidence="5 6" id="KW-0472">Membrane</keyword>
<sequence>MASKVMDLIYWREMERTGIVFTGLVVGLLCMFQLSAVTVVSHLSLAVMCFTVPVRLLFKVLELLRWSSGAHPFQSFLDTDSTLTEDQTVFYVHRVVVMLASGVTEIKRLLFVASLFDSLKFILLMYLLTYVGVLCNGLTLLIIGVICVFSLPLFCKRQQERIDKVVRAVTSCKNKIKNLFRQLAQMAKRTPAPAPPPPPTHGPKSRAKSK</sequence>
<keyword evidence="2 6" id="KW-0812">Transmembrane</keyword>